<dbReference type="EC" id="2.2.1.1" evidence="4 15"/>
<evidence type="ECO:0000256" key="12">
    <source>
        <dbReference type="PIRSR" id="PIRSR605478-3"/>
    </source>
</evidence>
<feature type="binding site" evidence="11">
    <location>
        <position position="477"/>
    </location>
    <ligand>
        <name>substrate</name>
    </ligand>
</feature>
<feature type="binding site" evidence="13">
    <location>
        <position position="157"/>
    </location>
    <ligand>
        <name>Mg(2+)</name>
        <dbReference type="ChEBI" id="CHEBI:18420"/>
    </ligand>
</feature>
<keyword evidence="7 13" id="KW-0460">Magnesium</keyword>
<dbReference type="STRING" id="1230905.A0A1G4JDD5"/>
<comment type="cofactor">
    <cofactor evidence="15">
        <name>Mg(2+)</name>
        <dbReference type="ChEBI" id="CHEBI:18420"/>
    </cofactor>
    <cofactor evidence="15">
        <name>Ca(2+)</name>
        <dbReference type="ChEBI" id="CHEBI:29108"/>
    </cofactor>
    <cofactor evidence="15">
        <name>Mn(2+)</name>
        <dbReference type="ChEBI" id="CHEBI:29035"/>
    </cofactor>
    <cofactor evidence="15">
        <name>Co(2+)</name>
        <dbReference type="ChEBI" id="CHEBI:48828"/>
    </cofactor>
    <text evidence="15">Binds 1 Mg(2+) ion per subunit. Can also utilize other divalent metal cations, such as Ca(2+), Mn(2+) and Co(2+).</text>
</comment>
<comment type="catalytic activity">
    <reaction evidence="9 15">
        <text>D-sedoheptulose 7-phosphate + D-glyceraldehyde 3-phosphate = aldehydo-D-ribose 5-phosphate + D-xylulose 5-phosphate</text>
        <dbReference type="Rhea" id="RHEA:10508"/>
        <dbReference type="ChEBI" id="CHEBI:57483"/>
        <dbReference type="ChEBI" id="CHEBI:57737"/>
        <dbReference type="ChEBI" id="CHEBI:58273"/>
        <dbReference type="ChEBI" id="CHEBI:59776"/>
        <dbReference type="EC" id="2.2.1.1"/>
    </reaction>
</comment>
<evidence type="ECO:0000256" key="1">
    <source>
        <dbReference type="ARBA" id="ARBA00001941"/>
    </source>
</evidence>
<dbReference type="InterPro" id="IPR009014">
    <property type="entry name" value="Transketo_C/PFOR_II"/>
</dbReference>
<evidence type="ECO:0000256" key="4">
    <source>
        <dbReference type="ARBA" id="ARBA00013152"/>
    </source>
</evidence>
<evidence type="ECO:0000256" key="7">
    <source>
        <dbReference type="ARBA" id="ARBA00022842"/>
    </source>
</evidence>
<dbReference type="InterPro" id="IPR005475">
    <property type="entry name" value="Transketolase-like_Pyr-bd"/>
</dbReference>
<sequence length="680" mass="73865">MASFSDIDKLAISTIRLLAVDQVAAANSGHPGAPLGLAPAAHVLWRQMRLNPENPEWIGRDRFVLSNGHACALLYSLLHLTGYDFSIDDLKQFRQLHSKTPGHPEFFLPGVEVTTGPLGQGISNAVGIAVAQANFAATYNKPGHTLSDSFTYVFLGDGCLQEGVSSETSSLAGHLKLGNLIAFWDDNQITIDGNTNVSFTEDVAKRYEAYGWEVLYVENGNEDLAGIQSALEEAKKSKDKPTLIKMTTTIGFGSLQAGTHAVHGAALKPDDVRQLKSKFGFDPAKSFVVPQEVYDFYNQHVIQPGAKANKEWDQVFASYKEKYPELGKELERRFANQLPENWTEKLPVYSPKDSAVATRKLSEIVLESLHSSFPEILAGSADLTSSNLTRWKEAVDFQPPSSGLGDYTGRYIRYGVREHGMGAMMNGIAAFGAHYKAVGGTFLNFVSYASGAVRLAALSGHPVIWIATHDSIGLGEDGPTHQPIETLAHLRAIPNMQVWRPADGNEVSAAYHVALNNKNTPAVLALTRQNLPQLEGSSIEKASKGGYVLQEAKDANITLVATGSEVSLIVDAAKLLASKGVKARIVSLPDFHTFDLQSQDYQLSVFPDGVPIMSVEVLSPSCWAKYAHESFGLDHFGASGKAGDIFKAFQFTPEGVATRAEKTIKFYDGKQVISPLHKPF</sequence>
<evidence type="ECO:0000256" key="13">
    <source>
        <dbReference type="PIRSR" id="PIRSR605478-4"/>
    </source>
</evidence>
<dbReference type="PANTHER" id="PTHR43522">
    <property type="entry name" value="TRANSKETOLASE"/>
    <property type="match status" value="1"/>
</dbReference>
<evidence type="ECO:0000256" key="2">
    <source>
        <dbReference type="ARBA" id="ARBA00007131"/>
    </source>
</evidence>
<dbReference type="InterPro" id="IPR033247">
    <property type="entry name" value="Transketolase_fam"/>
</dbReference>
<dbReference type="SUPFAM" id="SSF52518">
    <property type="entry name" value="Thiamin diphosphate-binding fold (THDP-binding)"/>
    <property type="match status" value="2"/>
</dbReference>
<evidence type="ECO:0000313" key="18">
    <source>
        <dbReference type="Proteomes" id="UP000191024"/>
    </source>
</evidence>
<dbReference type="AlphaFoldDB" id="A0A1G4JDD5"/>
<dbReference type="OrthoDB" id="10267175at2759"/>
<dbReference type="Gene3D" id="3.40.50.920">
    <property type="match status" value="1"/>
</dbReference>
<dbReference type="InterPro" id="IPR029061">
    <property type="entry name" value="THDP-binding"/>
</dbReference>
<feature type="binding site" evidence="12">
    <location>
        <begin position="116"/>
        <end position="118"/>
    </location>
    <ligand>
        <name>thiamine diphosphate</name>
        <dbReference type="ChEBI" id="CHEBI:58937"/>
    </ligand>
</feature>
<evidence type="ECO:0000256" key="9">
    <source>
        <dbReference type="ARBA" id="ARBA00049473"/>
    </source>
</evidence>
<comment type="cofactor">
    <cofactor evidence="1">
        <name>Co(2+)</name>
        <dbReference type="ChEBI" id="CHEBI:48828"/>
    </cofactor>
</comment>
<dbReference type="SUPFAM" id="SSF52922">
    <property type="entry name" value="TK C-terminal domain-like"/>
    <property type="match status" value="1"/>
</dbReference>
<keyword evidence="8 12" id="KW-0786">Thiamine pyrophosphate</keyword>
<dbReference type="SMART" id="SM00861">
    <property type="entry name" value="Transket_pyr"/>
    <property type="match status" value="1"/>
</dbReference>
<dbReference type="InterPro" id="IPR055152">
    <property type="entry name" value="Transketolase-like_C_2"/>
</dbReference>
<dbReference type="PANTHER" id="PTHR43522:SF2">
    <property type="entry name" value="TRANSKETOLASE 1-RELATED"/>
    <property type="match status" value="1"/>
</dbReference>
<dbReference type="Pfam" id="PF00456">
    <property type="entry name" value="Transketolase_N"/>
    <property type="match status" value="1"/>
</dbReference>
<feature type="binding site" evidence="11">
    <location>
        <position position="469"/>
    </location>
    <ligand>
        <name>substrate</name>
    </ligand>
</feature>
<dbReference type="GO" id="GO:0004802">
    <property type="term" value="F:transketolase activity"/>
    <property type="evidence" value="ECO:0007669"/>
    <property type="project" value="UniProtKB-EC"/>
</dbReference>
<dbReference type="InterPro" id="IPR049557">
    <property type="entry name" value="Transketolase_CS"/>
</dbReference>
<dbReference type="GO" id="GO:0005634">
    <property type="term" value="C:nucleus"/>
    <property type="evidence" value="ECO:0007669"/>
    <property type="project" value="TreeGrafter"/>
</dbReference>
<dbReference type="EMBL" id="LT598463">
    <property type="protein sequence ID" value="SCU88171.1"/>
    <property type="molecule type" value="Genomic_DNA"/>
</dbReference>
<evidence type="ECO:0000256" key="10">
    <source>
        <dbReference type="PIRSR" id="PIRSR605478-1"/>
    </source>
</evidence>
<reference evidence="17 18" key="1">
    <citation type="submission" date="2016-03" db="EMBL/GenBank/DDBJ databases">
        <authorList>
            <person name="Devillers H."/>
        </authorList>
    </citation>
    <scope>NUCLEOTIDE SEQUENCE [LARGE SCALE GENOMIC DNA]</scope>
    <source>
        <strain evidence="17">CBS 11717</strain>
    </source>
</reference>
<dbReference type="FunFam" id="3.40.50.970:FF:000004">
    <property type="entry name" value="Transketolase"/>
    <property type="match status" value="1"/>
</dbReference>
<feature type="site" description="Important for catalytic activity" evidence="14">
    <location>
        <position position="263"/>
    </location>
</feature>
<dbReference type="InterPro" id="IPR005474">
    <property type="entry name" value="Transketolase_N"/>
</dbReference>
<evidence type="ECO:0000256" key="5">
    <source>
        <dbReference type="ARBA" id="ARBA00022679"/>
    </source>
</evidence>
<dbReference type="FunFam" id="3.40.50.970:FF:000003">
    <property type="entry name" value="Transketolase"/>
    <property type="match status" value="1"/>
</dbReference>
<comment type="cofactor">
    <cofactor evidence="12">
        <name>thiamine diphosphate</name>
        <dbReference type="ChEBI" id="CHEBI:58937"/>
    </cofactor>
    <text evidence="12">Binds 1 thiamine pyrophosphate per subunit. During the reaction, the substrate forms a covalent intermediate with the cofactor.</text>
</comment>
<evidence type="ECO:0000256" key="8">
    <source>
        <dbReference type="ARBA" id="ARBA00023052"/>
    </source>
</evidence>
<feature type="binding site" evidence="12">
    <location>
        <position position="445"/>
    </location>
    <ligand>
        <name>thiamine diphosphate</name>
        <dbReference type="ChEBI" id="CHEBI:58937"/>
    </ligand>
</feature>
<evidence type="ECO:0000256" key="3">
    <source>
        <dbReference type="ARBA" id="ARBA00011738"/>
    </source>
</evidence>
<feature type="binding site" evidence="13">
    <location>
        <position position="187"/>
    </location>
    <ligand>
        <name>Mg(2+)</name>
        <dbReference type="ChEBI" id="CHEBI:18420"/>
    </ligand>
</feature>
<keyword evidence="5 15" id="KW-0808">Transferase</keyword>
<evidence type="ECO:0000313" key="17">
    <source>
        <dbReference type="EMBL" id="SCU88171.1"/>
    </source>
</evidence>
<gene>
    <name evidence="17" type="ORF">LAMI_0D09054G</name>
</gene>
<dbReference type="InterPro" id="IPR020826">
    <property type="entry name" value="Transketolase_BS"/>
</dbReference>
<comment type="cofactor">
    <cofactor evidence="13">
        <name>Mg(2+)</name>
        <dbReference type="ChEBI" id="CHEBI:18420"/>
    </cofactor>
    <text evidence="13">Binds 1 Mg(2+) ion per subunit. Can also utilize other divalent metal cations, such as Ca(2+), Mn(2+) and Co(2+).</text>
</comment>
<feature type="binding site" evidence="12">
    <location>
        <position position="187"/>
    </location>
    <ligand>
        <name>thiamine diphosphate</name>
        <dbReference type="ChEBI" id="CHEBI:58937"/>
    </ligand>
</feature>
<dbReference type="GO" id="GO:0005829">
    <property type="term" value="C:cytosol"/>
    <property type="evidence" value="ECO:0007669"/>
    <property type="project" value="TreeGrafter"/>
</dbReference>
<proteinExistence type="inferred from homology"/>
<dbReference type="GO" id="GO:0046872">
    <property type="term" value="F:metal ion binding"/>
    <property type="evidence" value="ECO:0007669"/>
    <property type="project" value="UniProtKB-KW"/>
</dbReference>
<dbReference type="Pfam" id="PF02779">
    <property type="entry name" value="Transket_pyr"/>
    <property type="match status" value="1"/>
</dbReference>
<feature type="binding site" evidence="12">
    <location>
        <position position="263"/>
    </location>
    <ligand>
        <name>thiamine diphosphate</name>
        <dbReference type="ChEBI" id="CHEBI:58937"/>
    </ligand>
</feature>
<dbReference type="NCBIfam" id="TIGR00232">
    <property type="entry name" value="tktlase_bact"/>
    <property type="match status" value="1"/>
</dbReference>
<feature type="binding site" evidence="11">
    <location>
        <position position="263"/>
    </location>
    <ligand>
        <name>substrate</name>
    </ligand>
</feature>
<feature type="binding site" evidence="11">
    <location>
        <position position="30"/>
    </location>
    <ligand>
        <name>substrate</name>
    </ligand>
</feature>
<evidence type="ECO:0000256" key="14">
    <source>
        <dbReference type="PIRSR" id="PIRSR605478-5"/>
    </source>
</evidence>
<dbReference type="Proteomes" id="UP000191024">
    <property type="component" value="Chromosome D"/>
</dbReference>
<accession>A0A1G4JDD5</accession>
<keyword evidence="15" id="KW-0106">Calcium</keyword>
<protein>
    <recommendedName>
        <fullName evidence="4 15">Transketolase</fullName>
        <ecNumber evidence="4 15">2.2.1.1</ecNumber>
    </recommendedName>
</protein>
<evidence type="ECO:0000256" key="11">
    <source>
        <dbReference type="PIRSR" id="PIRSR605478-2"/>
    </source>
</evidence>
<keyword evidence="6 13" id="KW-0479">Metal-binding</keyword>
<organism evidence="17 18">
    <name type="scientific">Lachancea mirantina</name>
    <dbReference type="NCBI Taxonomy" id="1230905"/>
    <lineage>
        <taxon>Eukaryota</taxon>
        <taxon>Fungi</taxon>
        <taxon>Dikarya</taxon>
        <taxon>Ascomycota</taxon>
        <taxon>Saccharomycotina</taxon>
        <taxon>Saccharomycetes</taxon>
        <taxon>Saccharomycetales</taxon>
        <taxon>Saccharomycetaceae</taxon>
        <taxon>Lachancea</taxon>
    </lineage>
</organism>
<feature type="active site" description="Proton donor" evidence="10">
    <location>
        <position position="418"/>
    </location>
</feature>
<feature type="binding site" evidence="11">
    <location>
        <position position="481"/>
    </location>
    <ligand>
        <name>substrate</name>
    </ligand>
</feature>
<feature type="binding site" evidence="11">
    <location>
        <position position="359"/>
    </location>
    <ligand>
        <name>substrate</name>
    </ligand>
</feature>
<feature type="domain" description="Transketolase-like pyrimidine-binding" evidence="16">
    <location>
        <begin position="356"/>
        <end position="533"/>
    </location>
</feature>
<dbReference type="FunFam" id="3.40.50.920:FF:000003">
    <property type="entry name" value="Transketolase"/>
    <property type="match status" value="1"/>
</dbReference>
<comment type="subunit">
    <text evidence="3 15">Homodimer.</text>
</comment>
<feature type="binding site" evidence="11">
    <location>
        <position position="386"/>
    </location>
    <ligand>
        <name>substrate</name>
    </ligand>
</feature>
<feature type="binding site" evidence="13">
    <location>
        <position position="189"/>
    </location>
    <ligand>
        <name>Mg(2+)</name>
        <dbReference type="ChEBI" id="CHEBI:18420"/>
    </ligand>
</feature>
<dbReference type="Gene3D" id="3.40.50.970">
    <property type="match status" value="2"/>
</dbReference>
<comment type="function">
    <text evidence="15">Catalyzes the transfer of a two-carbon ketol group from a ketose donor to an aldose acceptor, via a covalent intermediate with the cofactor thiamine pyrophosphate.</text>
</comment>
<feature type="binding site" evidence="12">
    <location>
        <position position="69"/>
    </location>
    <ligand>
        <name>thiamine diphosphate</name>
        <dbReference type="ChEBI" id="CHEBI:58937"/>
    </ligand>
</feature>
<keyword evidence="18" id="KW-1185">Reference proteome</keyword>
<feature type="site" description="Important for catalytic activity" evidence="14">
    <location>
        <position position="30"/>
    </location>
</feature>
<dbReference type="PROSITE" id="PS00802">
    <property type="entry name" value="TRANSKETOLASE_2"/>
    <property type="match status" value="1"/>
</dbReference>
<feature type="binding site" evidence="11">
    <location>
        <position position="528"/>
    </location>
    <ligand>
        <name>substrate</name>
    </ligand>
</feature>
<feature type="binding site" evidence="12">
    <location>
        <position position="158"/>
    </location>
    <ligand>
        <name>thiamine diphosphate</name>
        <dbReference type="ChEBI" id="CHEBI:58937"/>
    </ligand>
</feature>
<evidence type="ECO:0000256" key="15">
    <source>
        <dbReference type="RuleBase" id="RU004996"/>
    </source>
</evidence>
<evidence type="ECO:0000259" key="16">
    <source>
        <dbReference type="SMART" id="SM00861"/>
    </source>
</evidence>
<dbReference type="InterPro" id="IPR005478">
    <property type="entry name" value="Transketolase_bac-like"/>
</dbReference>
<dbReference type="CDD" id="cd07033">
    <property type="entry name" value="TPP_PYR_DXS_TK_like"/>
    <property type="match status" value="1"/>
</dbReference>
<dbReference type="CDD" id="cd02012">
    <property type="entry name" value="TPP_TK"/>
    <property type="match status" value="1"/>
</dbReference>
<dbReference type="PROSITE" id="PS00801">
    <property type="entry name" value="TRANSKETOLASE_1"/>
    <property type="match status" value="1"/>
</dbReference>
<dbReference type="Pfam" id="PF22613">
    <property type="entry name" value="Transketolase_C_1"/>
    <property type="match status" value="1"/>
</dbReference>
<name>A0A1G4JDD5_9SACH</name>
<evidence type="ECO:0000256" key="6">
    <source>
        <dbReference type="ARBA" id="ARBA00022723"/>
    </source>
</evidence>
<dbReference type="GO" id="GO:0006098">
    <property type="term" value="P:pentose-phosphate shunt"/>
    <property type="evidence" value="ECO:0007669"/>
    <property type="project" value="TreeGrafter"/>
</dbReference>
<comment type="similarity">
    <text evidence="2 15">Belongs to the transketolase family.</text>
</comment>